<dbReference type="EMBL" id="CAVNYO010000169">
    <property type="protein sequence ID" value="CAK5271238.1"/>
    <property type="molecule type" value="Genomic_DNA"/>
</dbReference>
<dbReference type="AlphaFoldDB" id="A0AAD2Q394"/>
<feature type="non-terminal residue" evidence="1">
    <location>
        <position position="83"/>
    </location>
</feature>
<keyword evidence="2" id="KW-1185">Reference proteome</keyword>
<organism evidence="1 2">
    <name type="scientific">Mycena citricolor</name>
    <dbReference type="NCBI Taxonomy" id="2018698"/>
    <lineage>
        <taxon>Eukaryota</taxon>
        <taxon>Fungi</taxon>
        <taxon>Dikarya</taxon>
        <taxon>Basidiomycota</taxon>
        <taxon>Agaricomycotina</taxon>
        <taxon>Agaricomycetes</taxon>
        <taxon>Agaricomycetidae</taxon>
        <taxon>Agaricales</taxon>
        <taxon>Marasmiineae</taxon>
        <taxon>Mycenaceae</taxon>
        <taxon>Mycena</taxon>
    </lineage>
</organism>
<accession>A0AAD2Q394</accession>
<dbReference type="Proteomes" id="UP001295794">
    <property type="component" value="Unassembled WGS sequence"/>
</dbReference>
<sequence>PSRHYVDSYTPFTFIQISTLCRIYKPSVQRGCPPSNGLLRCRARRRSSPPCPTDSEQHSDSYSATCDALEERPFLIRHPDRCL</sequence>
<evidence type="ECO:0000313" key="2">
    <source>
        <dbReference type="Proteomes" id="UP001295794"/>
    </source>
</evidence>
<protein>
    <submittedName>
        <fullName evidence="1">Uncharacterized protein</fullName>
    </submittedName>
</protein>
<evidence type="ECO:0000313" key="1">
    <source>
        <dbReference type="EMBL" id="CAK5271238.1"/>
    </source>
</evidence>
<reference evidence="1" key="1">
    <citation type="submission" date="2023-11" db="EMBL/GenBank/DDBJ databases">
        <authorList>
            <person name="De Vega J J."/>
            <person name="De Vega J J."/>
        </authorList>
    </citation>
    <scope>NUCLEOTIDE SEQUENCE</scope>
</reference>
<proteinExistence type="predicted"/>
<gene>
    <name evidence="1" type="ORF">MYCIT1_LOCUS16152</name>
</gene>
<comment type="caution">
    <text evidence="1">The sequence shown here is derived from an EMBL/GenBank/DDBJ whole genome shotgun (WGS) entry which is preliminary data.</text>
</comment>
<name>A0AAD2Q394_9AGAR</name>